<evidence type="ECO:0000256" key="2">
    <source>
        <dbReference type="ARBA" id="ARBA00006840"/>
    </source>
</evidence>
<evidence type="ECO:0000313" key="8">
    <source>
        <dbReference type="Proteomes" id="UP001642360"/>
    </source>
</evidence>
<comment type="caution">
    <text evidence="7">The sequence shown here is derived from an EMBL/GenBank/DDBJ whole genome shotgun (WGS) entry which is preliminary data.</text>
</comment>
<organism evidence="7 8">
    <name type="scientific">Ilex paraguariensis</name>
    <name type="common">yerba mate</name>
    <dbReference type="NCBI Taxonomy" id="185542"/>
    <lineage>
        <taxon>Eukaryota</taxon>
        <taxon>Viridiplantae</taxon>
        <taxon>Streptophyta</taxon>
        <taxon>Embryophyta</taxon>
        <taxon>Tracheophyta</taxon>
        <taxon>Spermatophyta</taxon>
        <taxon>Magnoliopsida</taxon>
        <taxon>eudicotyledons</taxon>
        <taxon>Gunneridae</taxon>
        <taxon>Pentapetalae</taxon>
        <taxon>asterids</taxon>
        <taxon>campanulids</taxon>
        <taxon>Aquifoliales</taxon>
        <taxon>Aquifoliaceae</taxon>
        <taxon>Ilex</taxon>
    </lineage>
</organism>
<dbReference type="AlphaFoldDB" id="A0ABC8TUY0"/>
<comment type="similarity">
    <text evidence="2">Belongs to the tetraspanin (TM4SF) family.</text>
</comment>
<keyword evidence="5 6" id="KW-0472">Membrane</keyword>
<sequence>MAENPGPIETVSVTVTEEQCISKEENPEPAMARAKAIPMNHIILPLTILSLLLSLPVLSSVVWLLYNRQYDCEDLLRLPKLQVGIVIGLIFLFVVSNVVVYLRSRFPVPGLLLVMLPLTVMLTVGLALVGAYKMESGTIQGSPMWLKMKVLDNNNNWNNIKSCIYDTRTCEDLISRSYTVKAYDFTRSKLSSIESGCCKPPSNGVCERHILDKRRISGL</sequence>
<reference evidence="7 8" key="1">
    <citation type="submission" date="2024-02" db="EMBL/GenBank/DDBJ databases">
        <authorList>
            <person name="Vignale AGUSTIN F."/>
            <person name="Sosa J E."/>
            <person name="Modenutti C."/>
        </authorList>
    </citation>
    <scope>NUCLEOTIDE SEQUENCE [LARGE SCALE GENOMIC DNA]</scope>
</reference>
<keyword evidence="3 6" id="KW-0812">Transmembrane</keyword>
<proteinExistence type="inferred from homology"/>
<evidence type="ECO:0000256" key="1">
    <source>
        <dbReference type="ARBA" id="ARBA00004370"/>
    </source>
</evidence>
<dbReference type="InterPro" id="IPR044991">
    <property type="entry name" value="TET_plant"/>
</dbReference>
<keyword evidence="8" id="KW-1185">Reference proteome</keyword>
<dbReference type="PANTHER" id="PTHR32191">
    <property type="entry name" value="TETRASPANIN-8-RELATED"/>
    <property type="match status" value="1"/>
</dbReference>
<dbReference type="Proteomes" id="UP001642360">
    <property type="component" value="Unassembled WGS sequence"/>
</dbReference>
<evidence type="ECO:0000313" key="7">
    <source>
        <dbReference type="EMBL" id="CAK9171370.1"/>
    </source>
</evidence>
<evidence type="ECO:0000256" key="4">
    <source>
        <dbReference type="ARBA" id="ARBA00022989"/>
    </source>
</evidence>
<evidence type="ECO:0000256" key="6">
    <source>
        <dbReference type="SAM" id="Phobius"/>
    </source>
</evidence>
<name>A0ABC8TUY0_9AQUA</name>
<protein>
    <recommendedName>
        <fullName evidence="9">Tetraspanin-15</fullName>
    </recommendedName>
</protein>
<feature type="transmembrane region" description="Helical" evidence="6">
    <location>
        <begin position="42"/>
        <end position="66"/>
    </location>
</feature>
<comment type="subcellular location">
    <subcellularLocation>
        <location evidence="1">Membrane</location>
    </subcellularLocation>
</comment>
<evidence type="ECO:0000256" key="5">
    <source>
        <dbReference type="ARBA" id="ARBA00023136"/>
    </source>
</evidence>
<feature type="transmembrane region" description="Helical" evidence="6">
    <location>
        <begin position="108"/>
        <end position="132"/>
    </location>
</feature>
<accession>A0ABC8TUY0</accession>
<gene>
    <name evidence="7" type="ORF">ILEXP_LOCUS40927</name>
</gene>
<keyword evidence="4 6" id="KW-1133">Transmembrane helix</keyword>
<dbReference type="EMBL" id="CAUOFW020005724">
    <property type="protein sequence ID" value="CAK9171370.1"/>
    <property type="molecule type" value="Genomic_DNA"/>
</dbReference>
<feature type="transmembrane region" description="Helical" evidence="6">
    <location>
        <begin position="78"/>
        <end position="102"/>
    </location>
</feature>
<dbReference type="GO" id="GO:0016020">
    <property type="term" value="C:membrane"/>
    <property type="evidence" value="ECO:0007669"/>
    <property type="project" value="UniProtKB-SubCell"/>
</dbReference>
<evidence type="ECO:0008006" key="9">
    <source>
        <dbReference type="Google" id="ProtNLM"/>
    </source>
</evidence>
<evidence type="ECO:0000256" key="3">
    <source>
        <dbReference type="ARBA" id="ARBA00022692"/>
    </source>
</evidence>